<sequence length="661" mass="73495">MLRRTASFKQGARVGDAGSSQSRRKKQNVMEIDGVLWALDEHGNPLKRLRKKGKDGDGDANQSSGASVSTKRIKKNIIEIDGHPWLCDDAGKPIKKLRKKAKEGDPPPDERRNPPLRSKSARGRNGGYESDGTSSRGSNRSNRRRARDEMSSRGRSQSRARPQQQHHGSDSDERGSLEKMMNSGDSSSTKKKKKVIEIDGHLWACDENGNPVKKVRRKGEPKPTHSGHSDSGSLQRERGRSRGPAAARDTNNARSKSRQPGSSYTDEKGRKHVFDEFGNETVFGRDGKKLRKKGEPKVGGLMDHIMTSSGMAGPPPGQKPPHRTGEEKKDTGRDLEFGIFDNLWDDLEGNNKGSSINDLRKSLNLSPAKPTLRRSSTDVDLGDPDEVDKRNKLLVEELRKAKEEMRELEEQAKKEKAKNLKAQTDMMTLKAEFTEASTELENLRYKVYDLTSEIQKKERDLEAAKASVAANPTPEGAEGIAILEAEKDNLESKLEMERATAQQEIKKKEEQLANMNREMAILRNEVEMLITGKKGNEVDPSLKRLMEEKQEVEKKFSAEKEQNESKIKSLQEMIEALEMVNTELNKQMLINRKGNQNSGLGGGAATASRNNIHNRDRRGSNFDRKAPEPTKSFGEGGGFTLSPGALFGRGGRFGRGNNDGQ</sequence>
<evidence type="ECO:0000256" key="1">
    <source>
        <dbReference type="SAM" id="Coils"/>
    </source>
</evidence>
<feature type="compositionally biased region" description="Polar residues" evidence="2">
    <location>
        <begin position="60"/>
        <end position="70"/>
    </location>
</feature>
<feature type="coiled-coil region" evidence="1">
    <location>
        <begin position="391"/>
        <end position="587"/>
    </location>
</feature>
<reference evidence="3" key="1">
    <citation type="submission" date="2023-08" db="EMBL/GenBank/DDBJ databases">
        <authorList>
            <person name="Audoor S."/>
            <person name="Bilcke G."/>
        </authorList>
    </citation>
    <scope>NUCLEOTIDE SEQUENCE</scope>
</reference>
<feature type="compositionally biased region" description="Basic and acidic residues" evidence="2">
    <location>
        <begin position="265"/>
        <end position="275"/>
    </location>
</feature>
<feature type="compositionally biased region" description="Basic and acidic residues" evidence="2">
    <location>
        <begin position="102"/>
        <end position="113"/>
    </location>
</feature>
<keyword evidence="4" id="KW-1185">Reference proteome</keyword>
<gene>
    <name evidence="3" type="ORF">CYCCA115_LOCUS7722</name>
</gene>
<accession>A0AAD2CPJ1</accession>
<feature type="compositionally biased region" description="Basic and acidic residues" evidence="2">
    <location>
        <begin position="167"/>
        <end position="177"/>
    </location>
</feature>
<name>A0AAD2CPJ1_9STRA</name>
<feature type="region of interest" description="Disordered" evidence="2">
    <location>
        <begin position="1"/>
        <end position="28"/>
    </location>
</feature>
<feature type="compositionally biased region" description="Low complexity" evidence="2">
    <location>
        <begin position="130"/>
        <end position="140"/>
    </location>
</feature>
<feature type="compositionally biased region" description="Polar residues" evidence="2">
    <location>
        <begin position="249"/>
        <end position="264"/>
    </location>
</feature>
<protein>
    <submittedName>
        <fullName evidence="3">Uncharacterized protein</fullName>
    </submittedName>
</protein>
<evidence type="ECO:0000256" key="2">
    <source>
        <dbReference type="SAM" id="MobiDB-lite"/>
    </source>
</evidence>
<organism evidence="3 4">
    <name type="scientific">Cylindrotheca closterium</name>
    <dbReference type="NCBI Taxonomy" id="2856"/>
    <lineage>
        <taxon>Eukaryota</taxon>
        <taxon>Sar</taxon>
        <taxon>Stramenopiles</taxon>
        <taxon>Ochrophyta</taxon>
        <taxon>Bacillariophyta</taxon>
        <taxon>Bacillariophyceae</taxon>
        <taxon>Bacillariophycidae</taxon>
        <taxon>Bacillariales</taxon>
        <taxon>Bacillariaceae</taxon>
        <taxon>Cylindrotheca</taxon>
    </lineage>
</organism>
<feature type="compositionally biased region" description="Basic and acidic residues" evidence="2">
    <location>
        <begin position="323"/>
        <end position="332"/>
    </location>
</feature>
<feature type="region of interest" description="Disordered" evidence="2">
    <location>
        <begin position="594"/>
        <end position="661"/>
    </location>
</feature>
<evidence type="ECO:0000313" key="3">
    <source>
        <dbReference type="EMBL" id="CAJ1941988.1"/>
    </source>
</evidence>
<proteinExistence type="predicted"/>
<keyword evidence="1" id="KW-0175">Coiled coil</keyword>
<dbReference type="Proteomes" id="UP001295423">
    <property type="component" value="Unassembled WGS sequence"/>
</dbReference>
<feature type="compositionally biased region" description="Gly residues" evidence="2">
    <location>
        <begin position="647"/>
        <end position="661"/>
    </location>
</feature>
<evidence type="ECO:0000313" key="4">
    <source>
        <dbReference type="Proteomes" id="UP001295423"/>
    </source>
</evidence>
<dbReference type="AlphaFoldDB" id="A0AAD2CPJ1"/>
<feature type="compositionally biased region" description="Basic and acidic residues" evidence="2">
    <location>
        <begin position="613"/>
        <end position="628"/>
    </location>
</feature>
<comment type="caution">
    <text evidence="3">The sequence shown here is derived from an EMBL/GenBank/DDBJ whole genome shotgun (WGS) entry which is preliminary data.</text>
</comment>
<feature type="compositionally biased region" description="Polar residues" evidence="2">
    <location>
        <begin position="153"/>
        <end position="166"/>
    </location>
</feature>
<dbReference type="EMBL" id="CAKOGP040001112">
    <property type="protein sequence ID" value="CAJ1941988.1"/>
    <property type="molecule type" value="Genomic_DNA"/>
</dbReference>
<feature type="region of interest" description="Disordered" evidence="2">
    <location>
        <begin position="350"/>
        <end position="386"/>
    </location>
</feature>
<feature type="region of interest" description="Disordered" evidence="2">
    <location>
        <begin position="42"/>
        <end position="332"/>
    </location>
</feature>